<accession>A0ABW0N4F2</accession>
<dbReference type="Proteomes" id="UP001595956">
    <property type="component" value="Unassembled WGS sequence"/>
</dbReference>
<gene>
    <name evidence="2" type="ORF">ACFPKY_12275</name>
</gene>
<sequence>MTDYDYYSEYSDDVSKQIDVITDRIEEGVQQVIDTFNDTIGSSGWMWVVSPAVKIAYEHAKDNIEEEIQRLWDEFEKAVDEMWAKVEEMTGNPWNLMDMNAAYLRAAGKIRDEKTVINDLTTEVSQHWQGVAYTSYLHVAQEQLAAINGVDKGLVRAATACAEGAQQIRSIWRDMIEAILGVVDSILDAIKDGTDAGQWVTFDAGPAIKVVGKIVTEAIRLWNDLDRYFDTNVTVKLSMWRELNSGLDGLDANNEWPSVSSRDSDDMANQGNWGQK</sequence>
<keyword evidence="3" id="KW-1185">Reference proteome</keyword>
<protein>
    <recommendedName>
        <fullName evidence="4">WXG100 family type VII secretion target</fullName>
    </recommendedName>
</protein>
<feature type="compositionally biased region" description="Polar residues" evidence="1">
    <location>
        <begin position="255"/>
        <end position="276"/>
    </location>
</feature>
<organism evidence="2 3">
    <name type="scientific">Nocardioides caricicola</name>
    <dbReference type="NCBI Taxonomy" id="634770"/>
    <lineage>
        <taxon>Bacteria</taxon>
        <taxon>Bacillati</taxon>
        <taxon>Actinomycetota</taxon>
        <taxon>Actinomycetes</taxon>
        <taxon>Propionibacteriales</taxon>
        <taxon>Nocardioidaceae</taxon>
        <taxon>Nocardioides</taxon>
    </lineage>
</organism>
<dbReference type="RefSeq" id="WP_345178422.1">
    <property type="nucleotide sequence ID" value="NZ_BAABFQ010000007.1"/>
</dbReference>
<proteinExistence type="predicted"/>
<evidence type="ECO:0008006" key="4">
    <source>
        <dbReference type="Google" id="ProtNLM"/>
    </source>
</evidence>
<dbReference type="InterPro" id="IPR036689">
    <property type="entry name" value="ESAT-6-like_sf"/>
</dbReference>
<dbReference type="EMBL" id="JBHSMD010000004">
    <property type="protein sequence ID" value="MFC5493882.1"/>
    <property type="molecule type" value="Genomic_DNA"/>
</dbReference>
<dbReference type="SUPFAM" id="SSF140453">
    <property type="entry name" value="EsxAB dimer-like"/>
    <property type="match status" value="1"/>
</dbReference>
<name>A0ABW0N4F2_9ACTN</name>
<evidence type="ECO:0000313" key="3">
    <source>
        <dbReference type="Proteomes" id="UP001595956"/>
    </source>
</evidence>
<feature type="region of interest" description="Disordered" evidence="1">
    <location>
        <begin position="254"/>
        <end position="276"/>
    </location>
</feature>
<comment type="caution">
    <text evidence="2">The sequence shown here is derived from an EMBL/GenBank/DDBJ whole genome shotgun (WGS) entry which is preliminary data.</text>
</comment>
<evidence type="ECO:0000313" key="2">
    <source>
        <dbReference type="EMBL" id="MFC5493882.1"/>
    </source>
</evidence>
<reference evidence="3" key="1">
    <citation type="journal article" date="2019" name="Int. J. Syst. Evol. Microbiol.">
        <title>The Global Catalogue of Microorganisms (GCM) 10K type strain sequencing project: providing services to taxonomists for standard genome sequencing and annotation.</title>
        <authorList>
            <consortium name="The Broad Institute Genomics Platform"/>
            <consortium name="The Broad Institute Genome Sequencing Center for Infectious Disease"/>
            <person name="Wu L."/>
            <person name="Ma J."/>
        </authorList>
    </citation>
    <scope>NUCLEOTIDE SEQUENCE [LARGE SCALE GENOMIC DNA]</scope>
    <source>
        <strain evidence="3">KACC 13778</strain>
    </source>
</reference>
<evidence type="ECO:0000256" key="1">
    <source>
        <dbReference type="SAM" id="MobiDB-lite"/>
    </source>
</evidence>